<sequence>MLTALAPASLQRRVGSMDLLNMVVPLGLRPASSLDAATATTVQRRNLLQTAYATAPVFLLTGLQGAAAVLWRLAGRPHPHDWTLPEELLITLMRTLLEYGDIAVWRGFFKNVSRPISMPSDLVMSPAPRPGSKSLWFALRPELRVVEPRGSVNILFIHGGAFISGSARQYQATYCFWLKKLARRGIAAKVLSVGYPLAPEHPYPAGRDACEEEIRWIMSRDSGEIAPVIVGGDSAGANLALSALSHMRDTGRLPKPPLGTLLVSPCVDLSPTCILCRDNEPGAGSHDYLPKEKLSFGLPFFYAKDLTSPYVSPTLLDSLDGLAQRDILLISGGAELMLTDIRVFAKKLQAASDASIANRGAAGFRLTYWEEPGRVHSWPMLPLSHLKGKQEPIFQFVERVLGLPALERGAPRA</sequence>
<dbReference type="Gene3D" id="3.40.50.1820">
    <property type="entry name" value="alpha/beta hydrolase"/>
    <property type="match status" value="1"/>
</dbReference>
<protein>
    <recommendedName>
        <fullName evidence="2">Alpha/beta hydrolase fold-3 domain-containing protein</fullName>
    </recommendedName>
</protein>
<feature type="domain" description="Alpha/beta hydrolase fold-3" evidence="2">
    <location>
        <begin position="154"/>
        <end position="353"/>
    </location>
</feature>
<reference evidence="3 4" key="1">
    <citation type="journal article" date="2013" name="BMC Genomics">
        <title>Reconstruction of the lipid metabolism for the microalga Monoraphidium neglectum from its genome sequence reveals characteristics suitable for biofuel production.</title>
        <authorList>
            <person name="Bogen C."/>
            <person name="Al-Dilaimi A."/>
            <person name="Albersmeier A."/>
            <person name="Wichmann J."/>
            <person name="Grundmann M."/>
            <person name="Rupp O."/>
            <person name="Lauersen K.J."/>
            <person name="Blifernez-Klassen O."/>
            <person name="Kalinowski J."/>
            <person name="Goesmann A."/>
            <person name="Mussgnug J.H."/>
            <person name="Kruse O."/>
        </authorList>
    </citation>
    <scope>NUCLEOTIDE SEQUENCE [LARGE SCALE GENOMIC DNA]</scope>
    <source>
        <strain evidence="3 4">SAG 48.87</strain>
    </source>
</reference>
<name>A0A0D2M0M5_9CHLO</name>
<dbReference type="EMBL" id="KK102685">
    <property type="protein sequence ID" value="KIY97159.1"/>
    <property type="molecule type" value="Genomic_DNA"/>
</dbReference>
<dbReference type="InterPro" id="IPR050300">
    <property type="entry name" value="GDXG_lipolytic_enzyme"/>
</dbReference>
<dbReference type="PANTHER" id="PTHR48081:SF8">
    <property type="entry name" value="ALPHA_BETA HYDROLASE FOLD-3 DOMAIN-CONTAINING PROTEIN-RELATED"/>
    <property type="match status" value="1"/>
</dbReference>
<dbReference type="GeneID" id="25728002"/>
<evidence type="ECO:0000313" key="4">
    <source>
        <dbReference type="Proteomes" id="UP000054498"/>
    </source>
</evidence>
<dbReference type="Pfam" id="PF07859">
    <property type="entry name" value="Abhydrolase_3"/>
    <property type="match status" value="1"/>
</dbReference>
<keyword evidence="4" id="KW-1185">Reference proteome</keyword>
<dbReference type="SUPFAM" id="SSF53474">
    <property type="entry name" value="alpha/beta-Hydrolases"/>
    <property type="match status" value="1"/>
</dbReference>
<dbReference type="AlphaFoldDB" id="A0A0D2M0M5"/>
<accession>A0A0D2M0M5</accession>
<evidence type="ECO:0000313" key="3">
    <source>
        <dbReference type="EMBL" id="KIY97159.1"/>
    </source>
</evidence>
<proteinExistence type="predicted"/>
<dbReference type="STRING" id="145388.A0A0D2M0M5"/>
<dbReference type="GO" id="GO:0016787">
    <property type="term" value="F:hydrolase activity"/>
    <property type="evidence" value="ECO:0007669"/>
    <property type="project" value="UniProtKB-KW"/>
</dbReference>
<dbReference type="InterPro" id="IPR029058">
    <property type="entry name" value="AB_hydrolase_fold"/>
</dbReference>
<organism evidence="3 4">
    <name type="scientific">Monoraphidium neglectum</name>
    <dbReference type="NCBI Taxonomy" id="145388"/>
    <lineage>
        <taxon>Eukaryota</taxon>
        <taxon>Viridiplantae</taxon>
        <taxon>Chlorophyta</taxon>
        <taxon>core chlorophytes</taxon>
        <taxon>Chlorophyceae</taxon>
        <taxon>CS clade</taxon>
        <taxon>Sphaeropleales</taxon>
        <taxon>Selenastraceae</taxon>
        <taxon>Monoraphidium</taxon>
    </lineage>
</organism>
<dbReference type="Proteomes" id="UP000054498">
    <property type="component" value="Unassembled WGS sequence"/>
</dbReference>
<dbReference type="InterPro" id="IPR013094">
    <property type="entry name" value="AB_hydrolase_3"/>
</dbReference>
<dbReference type="KEGG" id="mng:MNEG_10803"/>
<evidence type="ECO:0000259" key="2">
    <source>
        <dbReference type="Pfam" id="PF07859"/>
    </source>
</evidence>
<evidence type="ECO:0000256" key="1">
    <source>
        <dbReference type="ARBA" id="ARBA00022801"/>
    </source>
</evidence>
<keyword evidence="1" id="KW-0378">Hydrolase</keyword>
<dbReference type="RefSeq" id="XP_013896179.1">
    <property type="nucleotide sequence ID" value="XM_014040725.1"/>
</dbReference>
<dbReference type="OrthoDB" id="531619at2759"/>
<gene>
    <name evidence="3" type="ORF">MNEG_10803</name>
</gene>
<dbReference type="PANTHER" id="PTHR48081">
    <property type="entry name" value="AB HYDROLASE SUPERFAMILY PROTEIN C4A8.06C"/>
    <property type="match status" value="1"/>
</dbReference>